<dbReference type="KEGG" id="nva:G3M78_14905"/>
<evidence type="ECO:0000313" key="4">
    <source>
        <dbReference type="Proteomes" id="UP000594464"/>
    </source>
</evidence>
<proteinExistence type="predicted"/>
<accession>A0A7T0C576</accession>
<dbReference type="Pfam" id="PF13709">
    <property type="entry name" value="DUF4159"/>
    <property type="match status" value="1"/>
</dbReference>
<reference evidence="4" key="1">
    <citation type="submission" date="2020-02" db="EMBL/GenBank/DDBJ databases">
        <title>Genomic and physiological characterization of two novel Nitrospinaceae genera.</title>
        <authorList>
            <person name="Mueller A.J."/>
            <person name="Jung M.-Y."/>
            <person name="Strachan C.R."/>
            <person name="Herbold C.W."/>
            <person name="Kirkegaard R.H."/>
            <person name="Daims H."/>
        </authorList>
    </citation>
    <scope>NUCLEOTIDE SEQUENCE [LARGE SCALE GENOMIC DNA]</scope>
</reference>
<dbReference type="Gene3D" id="3.40.50.12140">
    <property type="entry name" value="Domain of unknown function DUF4159"/>
    <property type="match status" value="1"/>
</dbReference>
<evidence type="ECO:0000313" key="3">
    <source>
        <dbReference type="EMBL" id="QPJ66622.1"/>
    </source>
</evidence>
<dbReference type="AlphaFoldDB" id="A0A7T0C576"/>
<organism evidence="3 4">
    <name type="scientific">Candidatus Nitrohelix vancouverensis</name>
    <dbReference type="NCBI Taxonomy" id="2705534"/>
    <lineage>
        <taxon>Bacteria</taxon>
        <taxon>Pseudomonadati</taxon>
        <taxon>Nitrospinota/Tectimicrobiota group</taxon>
        <taxon>Nitrospinota</taxon>
        <taxon>Nitrospinia</taxon>
        <taxon>Nitrospinales</taxon>
        <taxon>Nitrospinaceae</taxon>
        <taxon>Candidatus Nitrohelix</taxon>
    </lineage>
</organism>
<evidence type="ECO:0000256" key="1">
    <source>
        <dbReference type="SAM" id="SignalP"/>
    </source>
</evidence>
<sequence length="253" mass="28583">MYLILTFLISIASLAAPDRAFSAQGPDSRFTLPLVKYQGGDYKPREGALDGLLAQIARRTSIEVNREPVEIGLSDSTLYQYPFLYLGGDKAFTMPSEKELQNLRYFLNYGGFLLIDDNSGNENSAFDKSARALVGRLFPQTPLSEIDRDHSIFRSFYLINRVVGRHFIKPYLEGVSIKGRTALIYSSNDLGGAWARNKLGGWNYDMISGGSVQRQHSIRLGINIVMYALTLDYKKDMVHLPIILERLRRFNAQ</sequence>
<gene>
    <name evidence="3" type="ORF">G3M78_14905</name>
</gene>
<name>A0A7T0C576_9BACT</name>
<evidence type="ECO:0000259" key="2">
    <source>
        <dbReference type="Pfam" id="PF13709"/>
    </source>
</evidence>
<keyword evidence="1" id="KW-0732">Signal</keyword>
<feature type="signal peptide" evidence="1">
    <location>
        <begin position="1"/>
        <end position="15"/>
    </location>
</feature>
<feature type="chain" id="PRO_5032400818" evidence="1">
    <location>
        <begin position="16"/>
        <end position="253"/>
    </location>
</feature>
<dbReference type="InterPro" id="IPR025297">
    <property type="entry name" value="DUF4159"/>
</dbReference>
<feature type="domain" description="DUF4159" evidence="2">
    <location>
        <begin position="32"/>
        <end position="229"/>
    </location>
</feature>
<dbReference type="EMBL" id="CP048620">
    <property type="protein sequence ID" value="QPJ66622.1"/>
    <property type="molecule type" value="Genomic_DNA"/>
</dbReference>
<dbReference type="Proteomes" id="UP000594464">
    <property type="component" value="Chromosome"/>
</dbReference>
<protein>
    <submittedName>
        <fullName evidence="3">DUF4159 domain-containing protein</fullName>
    </submittedName>
</protein>